<reference evidence="1" key="1">
    <citation type="submission" date="2022-03" db="EMBL/GenBank/DDBJ databases">
        <authorList>
            <person name="Sayadi A."/>
        </authorList>
    </citation>
    <scope>NUCLEOTIDE SEQUENCE</scope>
</reference>
<dbReference type="EMBL" id="CAKOFQ010007021">
    <property type="protein sequence ID" value="CAH1987564.1"/>
    <property type="molecule type" value="Genomic_DNA"/>
</dbReference>
<sequence>MFQAREISKSIYFSKWYKYSPLAKPVLIIIGRTARLSKIVPCGIWELNLETGLMVVRGIVSYAMFLRTADSLSNGQNN</sequence>
<dbReference type="Proteomes" id="UP001152888">
    <property type="component" value="Unassembled WGS sequence"/>
</dbReference>
<proteinExistence type="predicted"/>
<dbReference type="OrthoDB" id="6743260at2759"/>
<accession>A0A9P0PKG2</accession>
<gene>
    <name evidence="1" type="ORF">ACAOBT_LOCUS17920</name>
</gene>
<organism evidence="1 2">
    <name type="scientific">Acanthoscelides obtectus</name>
    <name type="common">Bean weevil</name>
    <name type="synonym">Bruchus obtectus</name>
    <dbReference type="NCBI Taxonomy" id="200917"/>
    <lineage>
        <taxon>Eukaryota</taxon>
        <taxon>Metazoa</taxon>
        <taxon>Ecdysozoa</taxon>
        <taxon>Arthropoda</taxon>
        <taxon>Hexapoda</taxon>
        <taxon>Insecta</taxon>
        <taxon>Pterygota</taxon>
        <taxon>Neoptera</taxon>
        <taxon>Endopterygota</taxon>
        <taxon>Coleoptera</taxon>
        <taxon>Polyphaga</taxon>
        <taxon>Cucujiformia</taxon>
        <taxon>Chrysomeloidea</taxon>
        <taxon>Chrysomelidae</taxon>
        <taxon>Bruchinae</taxon>
        <taxon>Bruchini</taxon>
        <taxon>Acanthoscelides</taxon>
    </lineage>
</organism>
<dbReference type="AlphaFoldDB" id="A0A9P0PKG2"/>
<comment type="caution">
    <text evidence="1">The sequence shown here is derived from an EMBL/GenBank/DDBJ whole genome shotgun (WGS) entry which is preliminary data.</text>
</comment>
<name>A0A9P0PKG2_ACAOB</name>
<evidence type="ECO:0000313" key="1">
    <source>
        <dbReference type="EMBL" id="CAH1987564.1"/>
    </source>
</evidence>
<evidence type="ECO:0000313" key="2">
    <source>
        <dbReference type="Proteomes" id="UP001152888"/>
    </source>
</evidence>
<protein>
    <submittedName>
        <fullName evidence="1">Uncharacterized protein</fullName>
    </submittedName>
</protein>
<keyword evidence="2" id="KW-1185">Reference proteome</keyword>